<feature type="region of interest" description="Disordered" evidence="10">
    <location>
        <begin position="77"/>
        <end position="168"/>
    </location>
</feature>
<dbReference type="SMART" id="SM00546">
    <property type="entry name" value="CUE"/>
    <property type="match status" value="1"/>
</dbReference>
<evidence type="ECO:0000259" key="12">
    <source>
        <dbReference type="PROSITE" id="PS51140"/>
    </source>
</evidence>
<evidence type="ECO:0000256" key="2">
    <source>
        <dbReference type="ARBA" id="ARBA00022692"/>
    </source>
</evidence>
<protein>
    <recommendedName>
        <fullName evidence="9">Coupling of ubiquitin conjugation to ER degradation protein 1</fullName>
    </recommendedName>
</protein>
<dbReference type="STRING" id="1276538.A0A1X7RU00"/>
<dbReference type="CDD" id="cd14424">
    <property type="entry name" value="CUE_Cue1p_like"/>
    <property type="match status" value="1"/>
</dbReference>
<comment type="subcellular location">
    <subcellularLocation>
        <location evidence="7">Endomembrane system</location>
        <topology evidence="7">Single-pass membrane protein</topology>
    </subcellularLocation>
    <subcellularLocation>
        <location evidence="1">Endoplasmic reticulum membrane</location>
    </subcellularLocation>
</comment>
<proteinExistence type="inferred from homology"/>
<name>A0A1X7RU00_ZYMT9</name>
<evidence type="ECO:0000313" key="13">
    <source>
        <dbReference type="EMBL" id="SMQ50924.1"/>
    </source>
</evidence>
<keyword evidence="5 11" id="KW-1133">Transmembrane helix</keyword>
<evidence type="ECO:0000256" key="7">
    <source>
        <dbReference type="ARBA" id="ARBA00037847"/>
    </source>
</evidence>
<evidence type="ECO:0000313" key="14">
    <source>
        <dbReference type="Proteomes" id="UP000215127"/>
    </source>
</evidence>
<feature type="region of interest" description="Disordered" evidence="10">
    <location>
        <begin position="32"/>
        <end position="51"/>
    </location>
</feature>
<evidence type="ECO:0000256" key="3">
    <source>
        <dbReference type="ARBA" id="ARBA00022786"/>
    </source>
</evidence>
<evidence type="ECO:0000256" key="6">
    <source>
        <dbReference type="ARBA" id="ARBA00023136"/>
    </source>
</evidence>
<feature type="transmembrane region" description="Helical" evidence="11">
    <location>
        <begin position="12"/>
        <end position="29"/>
    </location>
</feature>
<dbReference type="Proteomes" id="UP000215127">
    <property type="component" value="Chromosome 5"/>
</dbReference>
<comment type="similarity">
    <text evidence="8">Belongs to the CUE1 family.</text>
</comment>
<gene>
    <name evidence="13" type="ORF">ZT3D7_G6077</name>
</gene>
<evidence type="ECO:0000256" key="4">
    <source>
        <dbReference type="ARBA" id="ARBA00022824"/>
    </source>
</evidence>
<dbReference type="GO" id="GO:0005789">
    <property type="term" value="C:endoplasmic reticulum membrane"/>
    <property type="evidence" value="ECO:0007669"/>
    <property type="project" value="UniProtKB-SubCell"/>
</dbReference>
<sequence length="188" mass="20421">MAHDGQTSINIPQLLAVAVVGFLAIRWFMSKPNGPGSGATSSPSARRNEVDINKVNQVSAVFPQLDRRSIAWDLQRNGGNVGATTERVLGGRGLETPPPSFQPNLPSPAEAQSSASGGPKRPTATQPDLITRYNLQSRVNGKGKEPVPSEEQKRNAWSSDKNARAEALKKRREEMVLAARRKMQEKEA</sequence>
<evidence type="ECO:0000256" key="11">
    <source>
        <dbReference type="SAM" id="Phobius"/>
    </source>
</evidence>
<feature type="domain" description="CUE" evidence="12">
    <location>
        <begin position="50"/>
        <end position="93"/>
    </location>
</feature>
<dbReference type="AlphaFoldDB" id="A0A1X7RU00"/>
<dbReference type="GO" id="GO:0043130">
    <property type="term" value="F:ubiquitin binding"/>
    <property type="evidence" value="ECO:0007669"/>
    <property type="project" value="InterPro"/>
</dbReference>
<dbReference type="Gene3D" id="1.10.8.10">
    <property type="entry name" value="DNA helicase RuvA subunit, C-terminal domain"/>
    <property type="match status" value="1"/>
</dbReference>
<evidence type="ECO:0000256" key="10">
    <source>
        <dbReference type="SAM" id="MobiDB-lite"/>
    </source>
</evidence>
<dbReference type="InterPro" id="IPR003892">
    <property type="entry name" value="CUE"/>
</dbReference>
<keyword evidence="3" id="KW-0833">Ubl conjugation pathway</keyword>
<reference evidence="13 14" key="1">
    <citation type="submission" date="2016-06" db="EMBL/GenBank/DDBJ databases">
        <authorList>
            <person name="Kjaerup R.B."/>
            <person name="Dalgaard T.S."/>
            <person name="Juul-Madsen H.R."/>
        </authorList>
    </citation>
    <scope>NUCLEOTIDE SEQUENCE [LARGE SCALE GENOMIC DNA]</scope>
</reference>
<dbReference type="FunFam" id="1.10.8.10:FF:000050">
    <property type="entry name" value="Related to AMFR protein"/>
    <property type="match status" value="1"/>
</dbReference>
<organism evidence="13 14">
    <name type="scientific">Zymoseptoria tritici (strain ST99CH_3D7)</name>
    <dbReference type="NCBI Taxonomy" id="1276538"/>
    <lineage>
        <taxon>Eukaryota</taxon>
        <taxon>Fungi</taxon>
        <taxon>Dikarya</taxon>
        <taxon>Ascomycota</taxon>
        <taxon>Pezizomycotina</taxon>
        <taxon>Dothideomycetes</taxon>
        <taxon>Dothideomycetidae</taxon>
        <taxon>Mycosphaerellales</taxon>
        <taxon>Mycosphaerellaceae</taxon>
        <taxon>Zymoseptoria</taxon>
    </lineage>
</organism>
<dbReference type="Pfam" id="PF02845">
    <property type="entry name" value="CUE"/>
    <property type="match status" value="1"/>
</dbReference>
<evidence type="ECO:0000256" key="9">
    <source>
        <dbReference type="ARBA" id="ARBA00072899"/>
    </source>
</evidence>
<feature type="compositionally biased region" description="Polar residues" evidence="10">
    <location>
        <begin position="123"/>
        <end position="139"/>
    </location>
</feature>
<evidence type="ECO:0000256" key="8">
    <source>
        <dbReference type="ARBA" id="ARBA00061383"/>
    </source>
</evidence>
<feature type="compositionally biased region" description="Basic and acidic residues" evidence="10">
    <location>
        <begin position="142"/>
        <end position="154"/>
    </location>
</feature>
<keyword evidence="14" id="KW-1185">Reference proteome</keyword>
<dbReference type="PROSITE" id="PS51140">
    <property type="entry name" value="CUE"/>
    <property type="match status" value="1"/>
</dbReference>
<evidence type="ECO:0000256" key="1">
    <source>
        <dbReference type="ARBA" id="ARBA00004586"/>
    </source>
</evidence>
<keyword evidence="2 11" id="KW-0812">Transmembrane</keyword>
<dbReference type="EMBL" id="LT853696">
    <property type="protein sequence ID" value="SMQ50924.1"/>
    <property type="molecule type" value="Genomic_DNA"/>
</dbReference>
<keyword evidence="4" id="KW-0256">Endoplasmic reticulum</keyword>
<accession>A0A1X7RU00</accession>
<keyword evidence="6 11" id="KW-0472">Membrane</keyword>
<evidence type="ECO:0000256" key="5">
    <source>
        <dbReference type="ARBA" id="ARBA00022989"/>
    </source>
</evidence>